<dbReference type="EMBL" id="BMAT01013644">
    <property type="protein sequence ID" value="GFS17221.1"/>
    <property type="molecule type" value="Genomic_DNA"/>
</dbReference>
<dbReference type="Proteomes" id="UP000762676">
    <property type="component" value="Unassembled WGS sequence"/>
</dbReference>
<organism evidence="1 2">
    <name type="scientific">Elysia marginata</name>
    <dbReference type="NCBI Taxonomy" id="1093978"/>
    <lineage>
        <taxon>Eukaryota</taxon>
        <taxon>Metazoa</taxon>
        <taxon>Spiralia</taxon>
        <taxon>Lophotrochozoa</taxon>
        <taxon>Mollusca</taxon>
        <taxon>Gastropoda</taxon>
        <taxon>Heterobranchia</taxon>
        <taxon>Euthyneura</taxon>
        <taxon>Panpulmonata</taxon>
        <taxon>Sacoglossa</taxon>
        <taxon>Placobranchoidea</taxon>
        <taxon>Plakobranchidae</taxon>
        <taxon>Elysia</taxon>
    </lineage>
</organism>
<evidence type="ECO:0000313" key="1">
    <source>
        <dbReference type="EMBL" id="GFS17221.1"/>
    </source>
</evidence>
<reference evidence="1 2" key="1">
    <citation type="journal article" date="2021" name="Elife">
        <title>Chloroplast acquisition without the gene transfer in kleptoplastic sea slugs, Plakobranchus ocellatus.</title>
        <authorList>
            <person name="Maeda T."/>
            <person name="Takahashi S."/>
            <person name="Yoshida T."/>
            <person name="Shimamura S."/>
            <person name="Takaki Y."/>
            <person name="Nagai Y."/>
            <person name="Toyoda A."/>
            <person name="Suzuki Y."/>
            <person name="Arimoto A."/>
            <person name="Ishii H."/>
            <person name="Satoh N."/>
            <person name="Nishiyama T."/>
            <person name="Hasebe M."/>
            <person name="Maruyama T."/>
            <person name="Minagawa J."/>
            <person name="Obokata J."/>
            <person name="Shigenobu S."/>
        </authorList>
    </citation>
    <scope>NUCLEOTIDE SEQUENCE [LARGE SCALE GENOMIC DNA]</scope>
</reference>
<sequence>MPTLSPDIQPGSVDLADTPRVSLFQPWAPVSMPTADQQVTEMPTLSPAIQPGSVDLADAPRVSLFQPWAPVSLPTAAVYIDQQVMARQPSISSNAPFFIQSCGCHLPFASRQSSSIREHGAVNFEAEDRECFVIEDSPEETDSRNHISCLVKTMEKLQTTCRKPGRLCIIKK</sequence>
<keyword evidence="2" id="KW-1185">Reference proteome</keyword>
<proteinExistence type="predicted"/>
<accession>A0AAV4J4G4</accession>
<comment type="caution">
    <text evidence="1">The sequence shown here is derived from an EMBL/GenBank/DDBJ whole genome shotgun (WGS) entry which is preliminary data.</text>
</comment>
<gene>
    <name evidence="1" type="ORF">ElyMa_006816900</name>
</gene>
<name>A0AAV4J4G4_9GAST</name>
<protein>
    <submittedName>
        <fullName evidence="1">Uncharacterized protein</fullName>
    </submittedName>
</protein>
<evidence type="ECO:0000313" key="2">
    <source>
        <dbReference type="Proteomes" id="UP000762676"/>
    </source>
</evidence>
<dbReference type="AlphaFoldDB" id="A0AAV4J4G4"/>